<evidence type="ECO:0000256" key="4">
    <source>
        <dbReference type="ARBA" id="ARBA00022741"/>
    </source>
</evidence>
<dbReference type="EC" id="2.7.11.1" evidence="1"/>
<feature type="binding site" evidence="9">
    <location>
        <position position="75"/>
    </location>
    <ligand>
        <name>ATP</name>
        <dbReference type="ChEBI" id="CHEBI:30616"/>
    </ligand>
</feature>
<evidence type="ECO:0000256" key="2">
    <source>
        <dbReference type="ARBA" id="ARBA00022527"/>
    </source>
</evidence>
<evidence type="ECO:0000256" key="6">
    <source>
        <dbReference type="ARBA" id="ARBA00022840"/>
    </source>
</evidence>
<dbReference type="Proteomes" id="UP001489902">
    <property type="component" value="Chromosome 5"/>
</dbReference>
<dbReference type="PANTHER" id="PTHR47634:SF9">
    <property type="entry name" value="PROTEIN KINASE DOMAIN-CONTAINING PROTEIN-RELATED"/>
    <property type="match status" value="1"/>
</dbReference>
<evidence type="ECO:0000256" key="1">
    <source>
        <dbReference type="ARBA" id="ARBA00012513"/>
    </source>
</evidence>
<dbReference type="SUPFAM" id="SSF56112">
    <property type="entry name" value="Protein kinase-like (PK-like)"/>
    <property type="match status" value="1"/>
</dbReference>
<evidence type="ECO:0000256" key="3">
    <source>
        <dbReference type="ARBA" id="ARBA00022679"/>
    </source>
</evidence>
<keyword evidence="4 9" id="KW-0547">Nucleotide-binding</keyword>
<dbReference type="PANTHER" id="PTHR47634">
    <property type="entry name" value="PROTEIN KINASE DOMAIN-CONTAINING PROTEIN-RELATED"/>
    <property type="match status" value="1"/>
</dbReference>
<dbReference type="PROSITE" id="PS00107">
    <property type="entry name" value="PROTEIN_KINASE_ATP"/>
    <property type="match status" value="1"/>
</dbReference>
<sequence>MSRKLLATSGFDLVDKNIDVEEEEIPDHLPSRFYPVHLGQVFQERYQAVTKLGFGSSSTIWLARDLREHKYVALKIYVHTSRVHRGLPIYEAISPILKKTKNPGRNNIRCLLGSFEIDGPDRRHVVLVMQPAQMSLRDFKSVFRKDSGFDEAFVQGAVQELLKALDFVHNESQLVHTDSEFKSPVSRKQISEDRTIYLSRLMRPKPGPMLLSDFGEARTGPGPHAGDIMPIQYRAPETITCIAWSYPVDVWSVGLTAWDLLGPKRLFTAKDRDGDMYDAAHLAELIATIGPPPLEFLKRNPERTADFWDEKGNWLELAPIPTGRSLEELETRLEDSSAFIAFLRRVLTWTPEDRPTAKELLQGPWLQ</sequence>
<dbReference type="InterPro" id="IPR000719">
    <property type="entry name" value="Prot_kinase_dom"/>
</dbReference>
<evidence type="ECO:0000259" key="10">
    <source>
        <dbReference type="PROSITE" id="PS50011"/>
    </source>
</evidence>
<keyword evidence="3" id="KW-0808">Transferase</keyword>
<dbReference type="Gene3D" id="3.30.200.20">
    <property type="entry name" value="Phosphorylase Kinase, domain 1"/>
    <property type="match status" value="1"/>
</dbReference>
<name>A0ABZ2X3I9_9HYPO</name>
<evidence type="ECO:0000256" key="5">
    <source>
        <dbReference type="ARBA" id="ARBA00022777"/>
    </source>
</evidence>
<gene>
    <name evidence="11" type="ORF">QYS62_008429</name>
</gene>
<evidence type="ECO:0000256" key="9">
    <source>
        <dbReference type="PROSITE-ProRule" id="PRU10141"/>
    </source>
</evidence>
<dbReference type="InterPro" id="IPR051334">
    <property type="entry name" value="SRPK"/>
</dbReference>
<dbReference type="Pfam" id="PF00069">
    <property type="entry name" value="Pkinase"/>
    <property type="match status" value="1"/>
</dbReference>
<dbReference type="PROSITE" id="PS50011">
    <property type="entry name" value="PROTEIN_KINASE_DOM"/>
    <property type="match status" value="1"/>
</dbReference>
<evidence type="ECO:0000256" key="8">
    <source>
        <dbReference type="ARBA" id="ARBA00048679"/>
    </source>
</evidence>
<evidence type="ECO:0000313" key="12">
    <source>
        <dbReference type="Proteomes" id="UP001489902"/>
    </source>
</evidence>
<keyword evidence="2" id="KW-0723">Serine/threonine-protein kinase</keyword>
<organism evidence="11 12">
    <name type="scientific">Fusarium acuminatum</name>
    <dbReference type="NCBI Taxonomy" id="5515"/>
    <lineage>
        <taxon>Eukaryota</taxon>
        <taxon>Fungi</taxon>
        <taxon>Dikarya</taxon>
        <taxon>Ascomycota</taxon>
        <taxon>Pezizomycotina</taxon>
        <taxon>Sordariomycetes</taxon>
        <taxon>Hypocreomycetidae</taxon>
        <taxon>Hypocreales</taxon>
        <taxon>Nectriaceae</taxon>
        <taxon>Fusarium</taxon>
        <taxon>Fusarium tricinctum species complex</taxon>
    </lineage>
</organism>
<dbReference type="SMART" id="SM00220">
    <property type="entry name" value="S_TKc"/>
    <property type="match status" value="1"/>
</dbReference>
<dbReference type="InterPro" id="IPR017441">
    <property type="entry name" value="Protein_kinase_ATP_BS"/>
</dbReference>
<evidence type="ECO:0000313" key="11">
    <source>
        <dbReference type="EMBL" id="WZH47285.1"/>
    </source>
</evidence>
<evidence type="ECO:0000256" key="7">
    <source>
        <dbReference type="ARBA" id="ARBA00047899"/>
    </source>
</evidence>
<comment type="catalytic activity">
    <reaction evidence="8">
        <text>L-seryl-[protein] + ATP = O-phospho-L-seryl-[protein] + ADP + H(+)</text>
        <dbReference type="Rhea" id="RHEA:17989"/>
        <dbReference type="Rhea" id="RHEA-COMP:9863"/>
        <dbReference type="Rhea" id="RHEA-COMP:11604"/>
        <dbReference type="ChEBI" id="CHEBI:15378"/>
        <dbReference type="ChEBI" id="CHEBI:29999"/>
        <dbReference type="ChEBI" id="CHEBI:30616"/>
        <dbReference type="ChEBI" id="CHEBI:83421"/>
        <dbReference type="ChEBI" id="CHEBI:456216"/>
        <dbReference type="EC" id="2.7.11.1"/>
    </reaction>
</comment>
<keyword evidence="5" id="KW-0418">Kinase</keyword>
<dbReference type="Gene3D" id="1.10.510.10">
    <property type="entry name" value="Transferase(Phosphotransferase) domain 1"/>
    <property type="match status" value="1"/>
</dbReference>
<dbReference type="InterPro" id="IPR011009">
    <property type="entry name" value="Kinase-like_dom_sf"/>
</dbReference>
<dbReference type="EMBL" id="CP151264">
    <property type="protein sequence ID" value="WZH47285.1"/>
    <property type="molecule type" value="Genomic_DNA"/>
</dbReference>
<accession>A0ABZ2X3I9</accession>
<feature type="domain" description="Protein kinase" evidence="10">
    <location>
        <begin position="46"/>
        <end position="366"/>
    </location>
</feature>
<comment type="catalytic activity">
    <reaction evidence="7">
        <text>L-threonyl-[protein] + ATP = O-phospho-L-threonyl-[protein] + ADP + H(+)</text>
        <dbReference type="Rhea" id="RHEA:46608"/>
        <dbReference type="Rhea" id="RHEA-COMP:11060"/>
        <dbReference type="Rhea" id="RHEA-COMP:11605"/>
        <dbReference type="ChEBI" id="CHEBI:15378"/>
        <dbReference type="ChEBI" id="CHEBI:30013"/>
        <dbReference type="ChEBI" id="CHEBI:30616"/>
        <dbReference type="ChEBI" id="CHEBI:61977"/>
        <dbReference type="ChEBI" id="CHEBI:456216"/>
        <dbReference type="EC" id="2.7.11.1"/>
    </reaction>
</comment>
<keyword evidence="6 9" id="KW-0067">ATP-binding</keyword>
<reference evidence="11 12" key="1">
    <citation type="submission" date="2024-04" db="EMBL/GenBank/DDBJ databases">
        <title>Complete genome sequence of Fusarium acuminatum.</title>
        <authorList>
            <person name="Lan B."/>
        </authorList>
    </citation>
    <scope>NUCLEOTIDE SEQUENCE [LARGE SCALE GENOMIC DNA]</scope>
    <source>
        <strain evidence="11">1A</strain>
    </source>
</reference>
<proteinExistence type="predicted"/>
<keyword evidence="12" id="KW-1185">Reference proteome</keyword>
<protein>
    <recommendedName>
        <fullName evidence="1">non-specific serine/threonine protein kinase</fullName>
        <ecNumber evidence="1">2.7.11.1</ecNumber>
    </recommendedName>
</protein>